<evidence type="ECO:0000256" key="4">
    <source>
        <dbReference type="ARBA" id="ARBA00022917"/>
    </source>
</evidence>
<dbReference type="InterPro" id="IPR036191">
    <property type="entry name" value="RRF_sf"/>
</dbReference>
<evidence type="ECO:0000256" key="5">
    <source>
        <dbReference type="ARBA" id="ARBA00025050"/>
    </source>
</evidence>
<feature type="coiled-coil region" evidence="7">
    <location>
        <begin position="139"/>
        <end position="166"/>
    </location>
</feature>
<evidence type="ECO:0000256" key="6">
    <source>
        <dbReference type="HAMAP-Rule" id="MF_00040"/>
    </source>
</evidence>
<dbReference type="FunFam" id="3.30.1360.40:FF:000001">
    <property type="entry name" value="Ribosome-recycling factor"/>
    <property type="match status" value="1"/>
</dbReference>
<comment type="similarity">
    <text evidence="2 6">Belongs to the RRF family.</text>
</comment>
<dbReference type="NCBIfam" id="TIGR00496">
    <property type="entry name" value="frr"/>
    <property type="match status" value="1"/>
</dbReference>
<dbReference type="PANTHER" id="PTHR20982">
    <property type="entry name" value="RIBOSOME RECYCLING FACTOR"/>
    <property type="match status" value="1"/>
</dbReference>
<dbReference type="HAMAP" id="MF_00040">
    <property type="entry name" value="RRF"/>
    <property type="match status" value="1"/>
</dbReference>
<organism evidence="9 10">
    <name type="scientific">Candidatus Aquarickettsia rohweri</name>
    <dbReference type="NCBI Taxonomy" id="2602574"/>
    <lineage>
        <taxon>Bacteria</taxon>
        <taxon>Pseudomonadati</taxon>
        <taxon>Pseudomonadota</taxon>
        <taxon>Alphaproteobacteria</taxon>
        <taxon>Rickettsiales</taxon>
        <taxon>Candidatus Midichloriaceae</taxon>
        <taxon>Candidatus Aquarickettsia</taxon>
    </lineage>
</organism>
<dbReference type="PANTHER" id="PTHR20982:SF3">
    <property type="entry name" value="MITOCHONDRIAL RIBOSOME RECYCLING FACTOR PSEUDO 1"/>
    <property type="match status" value="1"/>
</dbReference>
<feature type="domain" description="Ribosome recycling factor" evidence="8">
    <location>
        <begin position="21"/>
        <end position="183"/>
    </location>
</feature>
<dbReference type="CDD" id="cd00520">
    <property type="entry name" value="RRF"/>
    <property type="match status" value="1"/>
</dbReference>
<evidence type="ECO:0000259" key="8">
    <source>
        <dbReference type="Pfam" id="PF01765"/>
    </source>
</evidence>
<dbReference type="AlphaFoldDB" id="A0A3S0ABQ5"/>
<dbReference type="InterPro" id="IPR023584">
    <property type="entry name" value="Ribosome_recyc_fac_dom"/>
</dbReference>
<gene>
    <name evidence="6" type="primary">frr</name>
    <name evidence="9" type="ORF">EIC27_02165</name>
</gene>
<evidence type="ECO:0000256" key="1">
    <source>
        <dbReference type="ARBA" id="ARBA00004496"/>
    </source>
</evidence>
<keyword evidence="4 6" id="KW-0648">Protein biosynthesis</keyword>
<dbReference type="Gene3D" id="1.10.132.20">
    <property type="entry name" value="Ribosome-recycling factor"/>
    <property type="match status" value="1"/>
</dbReference>
<dbReference type="InterPro" id="IPR002661">
    <property type="entry name" value="Ribosome_recyc_fac"/>
</dbReference>
<keyword evidence="10" id="KW-1185">Reference proteome</keyword>
<comment type="caution">
    <text evidence="9">The sequence shown here is derived from an EMBL/GenBank/DDBJ whole genome shotgun (WGS) entry which is preliminary data.</text>
</comment>
<dbReference type="Pfam" id="PF01765">
    <property type="entry name" value="RRF"/>
    <property type="match status" value="1"/>
</dbReference>
<dbReference type="EMBL" id="RXFM01000019">
    <property type="protein sequence ID" value="RST69975.1"/>
    <property type="molecule type" value="Genomic_DNA"/>
</dbReference>
<comment type="subcellular location">
    <subcellularLocation>
        <location evidence="1 6">Cytoplasm</location>
    </subcellularLocation>
</comment>
<proteinExistence type="inferred from homology"/>
<evidence type="ECO:0000256" key="2">
    <source>
        <dbReference type="ARBA" id="ARBA00005912"/>
    </source>
</evidence>
<dbReference type="GO" id="GO:0002184">
    <property type="term" value="P:cytoplasmic translational termination"/>
    <property type="evidence" value="ECO:0007669"/>
    <property type="project" value="TreeGrafter"/>
</dbReference>
<evidence type="ECO:0000313" key="10">
    <source>
        <dbReference type="Proteomes" id="UP000279470"/>
    </source>
</evidence>
<dbReference type="GO" id="GO:0005829">
    <property type="term" value="C:cytosol"/>
    <property type="evidence" value="ECO:0007669"/>
    <property type="project" value="GOC"/>
</dbReference>
<dbReference type="RefSeq" id="WP_126044515.1">
    <property type="nucleotide sequence ID" value="NZ_RXFM01000019.1"/>
</dbReference>
<dbReference type="OrthoDB" id="9804006at2"/>
<comment type="function">
    <text evidence="5 6">Responsible for the release of ribosomes from messenger RNA at the termination of protein biosynthesis. May increase the efficiency of translation by recycling ribosomes from one round of translation to another.</text>
</comment>
<evidence type="ECO:0000256" key="7">
    <source>
        <dbReference type="SAM" id="Coils"/>
    </source>
</evidence>
<dbReference type="Gene3D" id="3.30.1360.40">
    <property type="match status" value="1"/>
</dbReference>
<accession>A0A3S0ABQ5</accession>
<dbReference type="SUPFAM" id="SSF55194">
    <property type="entry name" value="Ribosome recycling factor, RRF"/>
    <property type="match status" value="1"/>
</dbReference>
<evidence type="ECO:0000256" key="3">
    <source>
        <dbReference type="ARBA" id="ARBA00022490"/>
    </source>
</evidence>
<name>A0A3S0ABQ5_9RICK</name>
<dbReference type="FunFam" id="1.10.132.20:FF:000001">
    <property type="entry name" value="Ribosome-recycling factor"/>
    <property type="match status" value="1"/>
</dbReference>
<keyword evidence="7" id="KW-0175">Coiled coil</keyword>
<sequence length="185" mass="20553">MEKEILNNLKEKMEGAISSLSNSLSGLRTGRASTALLDPIKVEAYGSEMPINQVGSVSAPDAKTLLVQVWDKELVQSAEKAILNSGLGLTPNSEGQVIRLHIPNLSEERRKELVKKANEYTEQAKISVRNIRRGGIDAFKKQEKDKLISEDELKNYSQEIQKITDEFIAKIDGILSKKSKDIMSI</sequence>
<keyword evidence="3 6" id="KW-0963">Cytoplasm</keyword>
<dbReference type="Proteomes" id="UP000279470">
    <property type="component" value="Unassembled WGS sequence"/>
</dbReference>
<protein>
    <recommendedName>
        <fullName evidence="6">Ribosome-recycling factor</fullName>
        <shortName evidence="6">RRF</shortName>
    </recommendedName>
    <alternativeName>
        <fullName evidence="6">Ribosome-releasing factor</fullName>
    </alternativeName>
</protein>
<dbReference type="GO" id="GO:0043023">
    <property type="term" value="F:ribosomal large subunit binding"/>
    <property type="evidence" value="ECO:0007669"/>
    <property type="project" value="TreeGrafter"/>
</dbReference>
<evidence type="ECO:0000313" key="9">
    <source>
        <dbReference type="EMBL" id="RST69975.1"/>
    </source>
</evidence>
<reference evidence="10" key="1">
    <citation type="submission" date="2018-11" db="EMBL/GenBank/DDBJ databases">
        <title>Phylogenetic, genomic, and biogeographic characterization of a novel and ubiquitous marine invertebrate-associated Rickettsiales parasite, Candidatus Marinoinvertebrata rohwerii, gen. nov., sp. nov.</title>
        <authorList>
            <person name="Klinges J.G."/>
            <person name="Rosales S.M."/>
            <person name="Mcminds R."/>
            <person name="Shaver E.C."/>
            <person name="Shantz A."/>
            <person name="Peters E.C."/>
            <person name="Burkepile D.E."/>
            <person name="Silliman B.R."/>
            <person name="Vega Thurber R.L."/>
        </authorList>
    </citation>
    <scope>NUCLEOTIDE SEQUENCE [LARGE SCALE GENOMIC DNA]</scope>
    <source>
        <strain evidence="10">a_cerv_44</strain>
    </source>
</reference>